<dbReference type="GO" id="GO:0006032">
    <property type="term" value="P:chitin catabolic process"/>
    <property type="evidence" value="ECO:0007669"/>
    <property type="project" value="UniProtKB-KW"/>
</dbReference>
<evidence type="ECO:0000256" key="5">
    <source>
        <dbReference type="ARBA" id="ARBA00023277"/>
    </source>
</evidence>
<evidence type="ECO:0000259" key="12">
    <source>
        <dbReference type="PROSITE" id="PS51910"/>
    </source>
</evidence>
<organism evidence="13 14">
    <name type="scientific">Dimargaris verticillata</name>
    <dbReference type="NCBI Taxonomy" id="2761393"/>
    <lineage>
        <taxon>Eukaryota</taxon>
        <taxon>Fungi</taxon>
        <taxon>Fungi incertae sedis</taxon>
        <taxon>Zoopagomycota</taxon>
        <taxon>Kickxellomycotina</taxon>
        <taxon>Dimargaritomycetes</taxon>
        <taxon>Dimargaritales</taxon>
        <taxon>Dimargaritaceae</taxon>
        <taxon>Dimargaris</taxon>
    </lineage>
</organism>
<dbReference type="Gene3D" id="3.20.20.80">
    <property type="entry name" value="Glycosidases"/>
    <property type="match status" value="1"/>
</dbReference>
<keyword evidence="7" id="KW-0624">Polysaccharide degradation</keyword>
<feature type="region of interest" description="Disordered" evidence="10">
    <location>
        <begin position="322"/>
        <end position="342"/>
    </location>
</feature>
<keyword evidence="4" id="KW-0146">Chitin degradation</keyword>
<keyword evidence="6 8" id="KW-0326">Glycosidase</keyword>
<dbReference type="PROSITE" id="PS01095">
    <property type="entry name" value="GH18_1"/>
    <property type="match status" value="1"/>
</dbReference>
<dbReference type="AlphaFoldDB" id="A0A9W8EBB2"/>
<dbReference type="InterPro" id="IPR001223">
    <property type="entry name" value="Glyco_hydro18_cat"/>
</dbReference>
<gene>
    <name evidence="13" type="primary">CHT2_2</name>
    <name evidence="13" type="ORF">H4R34_001025</name>
</gene>
<evidence type="ECO:0000256" key="3">
    <source>
        <dbReference type="ARBA" id="ARBA00022801"/>
    </source>
</evidence>
<evidence type="ECO:0000313" key="14">
    <source>
        <dbReference type="Proteomes" id="UP001151582"/>
    </source>
</evidence>
<dbReference type="GO" id="GO:0000272">
    <property type="term" value="P:polysaccharide catabolic process"/>
    <property type="evidence" value="ECO:0007669"/>
    <property type="project" value="UniProtKB-KW"/>
</dbReference>
<dbReference type="EC" id="3.2.1.14" evidence="2"/>
<feature type="compositionally biased region" description="Low complexity" evidence="10">
    <location>
        <begin position="387"/>
        <end position="400"/>
    </location>
</feature>
<reference evidence="13" key="1">
    <citation type="submission" date="2022-07" db="EMBL/GenBank/DDBJ databases">
        <title>Phylogenomic reconstructions and comparative analyses of Kickxellomycotina fungi.</title>
        <authorList>
            <person name="Reynolds N.K."/>
            <person name="Stajich J.E."/>
            <person name="Barry K."/>
            <person name="Grigoriev I.V."/>
            <person name="Crous P."/>
            <person name="Smith M.E."/>
        </authorList>
    </citation>
    <scope>NUCLEOTIDE SEQUENCE</scope>
    <source>
        <strain evidence="13">RSA 567</strain>
    </source>
</reference>
<comment type="similarity">
    <text evidence="9">Belongs to the glycosyl hydrolase 18 family.</text>
</comment>
<evidence type="ECO:0000256" key="7">
    <source>
        <dbReference type="ARBA" id="ARBA00023326"/>
    </source>
</evidence>
<feature type="domain" description="GH18" evidence="12">
    <location>
        <begin position="37"/>
        <end position="333"/>
    </location>
</feature>
<dbReference type="InterPro" id="IPR050542">
    <property type="entry name" value="Glycosyl_Hydrlase18_Chitinase"/>
</dbReference>
<evidence type="ECO:0000256" key="1">
    <source>
        <dbReference type="ARBA" id="ARBA00000822"/>
    </source>
</evidence>
<dbReference type="GO" id="GO:0005576">
    <property type="term" value="C:extracellular region"/>
    <property type="evidence" value="ECO:0007669"/>
    <property type="project" value="TreeGrafter"/>
</dbReference>
<feature type="region of interest" description="Disordered" evidence="10">
    <location>
        <begin position="357"/>
        <end position="480"/>
    </location>
</feature>
<feature type="compositionally biased region" description="Low complexity" evidence="10">
    <location>
        <begin position="431"/>
        <end position="445"/>
    </location>
</feature>
<evidence type="ECO:0000256" key="11">
    <source>
        <dbReference type="SAM" id="SignalP"/>
    </source>
</evidence>
<feature type="compositionally biased region" description="Polar residues" evidence="10">
    <location>
        <begin position="415"/>
        <end position="424"/>
    </location>
</feature>
<comment type="caution">
    <text evidence="13">The sequence shown here is derived from an EMBL/GenBank/DDBJ whole genome shotgun (WGS) entry which is preliminary data.</text>
</comment>
<dbReference type="PANTHER" id="PTHR45708:SF49">
    <property type="entry name" value="ENDOCHITINASE"/>
    <property type="match status" value="1"/>
</dbReference>
<keyword evidence="11" id="KW-0732">Signal</keyword>
<dbReference type="Pfam" id="PF00704">
    <property type="entry name" value="Glyco_hydro_18"/>
    <property type="match status" value="1"/>
</dbReference>
<keyword evidence="3 8" id="KW-0378">Hydrolase</keyword>
<evidence type="ECO:0000313" key="13">
    <source>
        <dbReference type="EMBL" id="KAJ1983834.1"/>
    </source>
</evidence>
<feature type="chain" id="PRO_5040761713" description="chitinase" evidence="11">
    <location>
        <begin position="29"/>
        <end position="480"/>
    </location>
</feature>
<feature type="signal peptide" evidence="11">
    <location>
        <begin position="1"/>
        <end position="28"/>
    </location>
</feature>
<keyword evidence="5" id="KW-0119">Carbohydrate metabolism</keyword>
<evidence type="ECO:0000256" key="2">
    <source>
        <dbReference type="ARBA" id="ARBA00012729"/>
    </source>
</evidence>
<dbReference type="Proteomes" id="UP001151582">
    <property type="component" value="Unassembled WGS sequence"/>
</dbReference>
<dbReference type="PANTHER" id="PTHR45708">
    <property type="entry name" value="ENDOCHITINASE"/>
    <property type="match status" value="1"/>
</dbReference>
<dbReference type="EMBL" id="JANBQB010000039">
    <property type="protein sequence ID" value="KAJ1983834.1"/>
    <property type="molecule type" value="Genomic_DNA"/>
</dbReference>
<protein>
    <recommendedName>
        <fullName evidence="2">chitinase</fullName>
        <ecNumber evidence="2">3.2.1.14</ecNumber>
    </recommendedName>
</protein>
<evidence type="ECO:0000256" key="9">
    <source>
        <dbReference type="RuleBase" id="RU004453"/>
    </source>
</evidence>
<sequence>MLPMRRAFGWMGVAAVGMLGLMASHSAAESCTDSTTHNLAMYWGQNPWGGRHLEDSANWEQDIEYYCQDDTIDVLMVSFLVDYNLGSLPGLNFANHCNTTFPDTKLHHCPKIGSGIKECQSRGKKVLLSLGGAEGRYGFQSDDQGRGFAQVIWDMFLGGDHKYRPFDDTVLDGVDLDLEHGGPTGVTAFITELRRLYESDSSKKYLVAGAPQCEFPDAQLGKPLEEAWFDMVFVQFYNNWCGLINFDNIWAWNYDKWDALAKRMVNPDVKMYLGAPASPDAGRGYVDMDRLTHIYQNVSSAYQTLGGIMMWDTSNAWQNFNVSGSGSSRNANDEEGEHQPRSGQNFAQAVGAWLHQKRGCSPASGPKYLPNSSKPKPKPTHLHAHPESVSTQPEPETTPTTPSPTQPEQEPSSTFSQLEPSSIHSEPKPSQPSSVAQPAPTPVVSELPPLAPKDLVMPEEPMPEFDESRMMDLDGYEDYM</sequence>
<comment type="catalytic activity">
    <reaction evidence="1">
        <text>Random endo-hydrolysis of N-acetyl-beta-D-glucosaminide (1-&gt;4)-beta-linkages in chitin and chitodextrins.</text>
        <dbReference type="EC" id="3.2.1.14"/>
    </reaction>
</comment>
<evidence type="ECO:0000256" key="8">
    <source>
        <dbReference type="RuleBase" id="RU000489"/>
    </source>
</evidence>
<dbReference type="SUPFAM" id="SSF51445">
    <property type="entry name" value="(Trans)glycosidases"/>
    <property type="match status" value="1"/>
</dbReference>
<evidence type="ECO:0000256" key="6">
    <source>
        <dbReference type="ARBA" id="ARBA00023295"/>
    </source>
</evidence>
<evidence type="ECO:0000256" key="4">
    <source>
        <dbReference type="ARBA" id="ARBA00023024"/>
    </source>
</evidence>
<dbReference type="OrthoDB" id="6020543at2759"/>
<accession>A0A9W8EBB2</accession>
<dbReference type="PROSITE" id="PS51910">
    <property type="entry name" value="GH18_2"/>
    <property type="match status" value="1"/>
</dbReference>
<dbReference type="InterPro" id="IPR017853">
    <property type="entry name" value="GH"/>
</dbReference>
<dbReference type="CDD" id="cd02877">
    <property type="entry name" value="GH18_hevamine_XipI_class_III"/>
    <property type="match status" value="1"/>
</dbReference>
<name>A0A9W8EBB2_9FUNG</name>
<proteinExistence type="inferred from homology"/>
<evidence type="ECO:0000256" key="10">
    <source>
        <dbReference type="SAM" id="MobiDB-lite"/>
    </source>
</evidence>
<dbReference type="GO" id="GO:0008843">
    <property type="term" value="F:endochitinase activity"/>
    <property type="evidence" value="ECO:0007669"/>
    <property type="project" value="UniProtKB-EC"/>
</dbReference>
<dbReference type="InterPro" id="IPR001579">
    <property type="entry name" value="Glyco_hydro_18_chit_AS"/>
</dbReference>
<dbReference type="InterPro" id="IPR045321">
    <property type="entry name" value="Cts1-like"/>
</dbReference>
<keyword evidence="14" id="KW-1185">Reference proteome</keyword>